<protein>
    <submittedName>
        <fullName evidence="1">Uncharacterized protein</fullName>
    </submittedName>
</protein>
<evidence type="ECO:0000313" key="1">
    <source>
        <dbReference type="EMBL" id="VUZ42408.1"/>
    </source>
</evidence>
<reference evidence="1 2" key="1">
    <citation type="submission" date="2019-07" db="EMBL/GenBank/DDBJ databases">
        <authorList>
            <person name="Jastrzebski P J."/>
            <person name="Paukszto L."/>
            <person name="Jastrzebski P J."/>
        </authorList>
    </citation>
    <scope>NUCLEOTIDE SEQUENCE [LARGE SCALE GENOMIC DNA]</scope>
    <source>
        <strain evidence="1 2">WMS-il1</strain>
    </source>
</reference>
<sequence>MAFPTVALVQTAIDDMKLLPTVTDSVKVINLMHFIESSMTKFVPERLVFEPKYPSNNQSRNPVCLITRQIKYASKIGRNVVFSPPPKLKNRLP</sequence>
<gene>
    <name evidence="1" type="ORF">WMSIL1_LOCUS3023</name>
</gene>
<name>A0A564Y6K3_HYMDI</name>
<evidence type="ECO:0000313" key="2">
    <source>
        <dbReference type="Proteomes" id="UP000321570"/>
    </source>
</evidence>
<dbReference type="AlphaFoldDB" id="A0A564Y6K3"/>
<accession>A0A564Y6K3</accession>
<organism evidence="1 2">
    <name type="scientific">Hymenolepis diminuta</name>
    <name type="common">Rat tapeworm</name>
    <dbReference type="NCBI Taxonomy" id="6216"/>
    <lineage>
        <taxon>Eukaryota</taxon>
        <taxon>Metazoa</taxon>
        <taxon>Spiralia</taxon>
        <taxon>Lophotrochozoa</taxon>
        <taxon>Platyhelminthes</taxon>
        <taxon>Cestoda</taxon>
        <taxon>Eucestoda</taxon>
        <taxon>Cyclophyllidea</taxon>
        <taxon>Hymenolepididae</taxon>
        <taxon>Hymenolepis</taxon>
    </lineage>
</organism>
<keyword evidence="2" id="KW-1185">Reference proteome</keyword>
<dbReference type="Proteomes" id="UP000321570">
    <property type="component" value="Unassembled WGS sequence"/>
</dbReference>
<proteinExistence type="predicted"/>
<dbReference type="EMBL" id="CABIJS010000088">
    <property type="protein sequence ID" value="VUZ42408.1"/>
    <property type="molecule type" value="Genomic_DNA"/>
</dbReference>